<evidence type="ECO:0000256" key="1">
    <source>
        <dbReference type="SAM" id="MobiDB-lite"/>
    </source>
</evidence>
<feature type="compositionally biased region" description="Polar residues" evidence="1">
    <location>
        <begin position="170"/>
        <end position="182"/>
    </location>
</feature>
<feature type="transmembrane region" description="Helical" evidence="2">
    <location>
        <begin position="37"/>
        <end position="56"/>
    </location>
</feature>
<protein>
    <submittedName>
        <fullName evidence="3">Copper resistance protein</fullName>
    </submittedName>
</protein>
<organism evidence="3 4">
    <name type="scientific">Lipingzhangella rawalii</name>
    <dbReference type="NCBI Taxonomy" id="2055835"/>
    <lineage>
        <taxon>Bacteria</taxon>
        <taxon>Bacillati</taxon>
        <taxon>Actinomycetota</taxon>
        <taxon>Actinomycetes</taxon>
        <taxon>Streptosporangiales</taxon>
        <taxon>Nocardiopsidaceae</taxon>
        <taxon>Lipingzhangella</taxon>
    </lineage>
</organism>
<feature type="region of interest" description="Disordered" evidence="1">
    <location>
        <begin position="162"/>
        <end position="253"/>
    </location>
</feature>
<comment type="caution">
    <text evidence="3">The sequence shown here is derived from an EMBL/GenBank/DDBJ whole genome shotgun (WGS) entry which is preliminary data.</text>
</comment>
<accession>A0ABU2H508</accession>
<feature type="compositionally biased region" description="Pro residues" evidence="1">
    <location>
        <begin position="228"/>
        <end position="253"/>
    </location>
</feature>
<evidence type="ECO:0000256" key="2">
    <source>
        <dbReference type="SAM" id="Phobius"/>
    </source>
</evidence>
<gene>
    <name evidence="3" type="ORF">RIF23_06285</name>
</gene>
<keyword evidence="2" id="KW-1133">Transmembrane helix</keyword>
<name>A0ABU2H508_9ACTN</name>
<sequence>MDTPASGTLWLGRTAVLAGACTGLAWSGHAVYAGGSASLWGFALATLGTGLVLGHLTRVQRGLTELLGILLLAQAVFHLWFELTASAQSTQSTHHANPGTADLLHHSVGVGGSWSPGMLLGHIWAALVTAAVLAHGEELIWSLATLLGQAIPTILQPSTLHHAAGRAPTPDTSVPTPRSTGRVTAYPRGPPPAPRHRMSPSGHGSTIDANNDERSGTCPCQRSRIGAPPSPQPSPAAPCSPPSPPPGRVPTTS</sequence>
<keyword evidence="2" id="KW-0472">Membrane</keyword>
<proteinExistence type="predicted"/>
<reference evidence="4" key="1">
    <citation type="submission" date="2023-07" db="EMBL/GenBank/DDBJ databases">
        <title>Novel species in the genus Lipingzhangella isolated from Sambhar Salt Lake.</title>
        <authorList>
            <person name="Jiya N."/>
            <person name="Kajale S."/>
            <person name="Sharma A."/>
        </authorList>
    </citation>
    <scope>NUCLEOTIDE SEQUENCE [LARGE SCALE GENOMIC DNA]</scope>
    <source>
        <strain evidence="4">LS1_29</strain>
    </source>
</reference>
<evidence type="ECO:0000313" key="3">
    <source>
        <dbReference type="EMBL" id="MDS1269900.1"/>
    </source>
</evidence>
<dbReference type="Proteomes" id="UP001250214">
    <property type="component" value="Unassembled WGS sequence"/>
</dbReference>
<keyword evidence="2" id="KW-0812">Transmembrane</keyword>
<keyword evidence="4" id="KW-1185">Reference proteome</keyword>
<evidence type="ECO:0000313" key="4">
    <source>
        <dbReference type="Proteomes" id="UP001250214"/>
    </source>
</evidence>
<dbReference type="RefSeq" id="WP_310911430.1">
    <property type="nucleotide sequence ID" value="NZ_JAVLVT010000002.1"/>
</dbReference>
<dbReference type="EMBL" id="JAVLVT010000002">
    <property type="protein sequence ID" value="MDS1269900.1"/>
    <property type="molecule type" value="Genomic_DNA"/>
</dbReference>